<reference evidence="2 3" key="1">
    <citation type="submission" date="2019-10" db="EMBL/GenBank/DDBJ databases">
        <title>Epibacterium sp. nov., isolated from seawater.</title>
        <authorList>
            <person name="Zhang X."/>
            <person name="Li N."/>
        </authorList>
    </citation>
    <scope>NUCLEOTIDE SEQUENCE [LARGE SCALE GENOMIC DNA]</scope>
    <source>
        <strain evidence="2 3">SM1979</strain>
    </source>
</reference>
<name>A0A843YCX4_9RHOB</name>
<protein>
    <submittedName>
        <fullName evidence="2">Uncharacterized protein</fullName>
    </submittedName>
</protein>
<feature type="transmembrane region" description="Helical" evidence="1">
    <location>
        <begin position="36"/>
        <end position="56"/>
    </location>
</feature>
<keyword evidence="1" id="KW-1133">Transmembrane helix</keyword>
<organism evidence="2 3">
    <name type="scientific">Tritonibacter litoralis</name>
    <dbReference type="NCBI Taxonomy" id="2662264"/>
    <lineage>
        <taxon>Bacteria</taxon>
        <taxon>Pseudomonadati</taxon>
        <taxon>Pseudomonadota</taxon>
        <taxon>Alphaproteobacteria</taxon>
        <taxon>Rhodobacterales</taxon>
        <taxon>Paracoccaceae</taxon>
        <taxon>Tritonibacter</taxon>
    </lineage>
</organism>
<comment type="caution">
    <text evidence="2">The sequence shown here is derived from an EMBL/GenBank/DDBJ whole genome shotgun (WGS) entry which is preliminary data.</text>
</comment>
<proteinExistence type="predicted"/>
<sequence>MTRLQQGQRVLHAVSLGLCGIAGGALAFGITAHPDFLMSSGLICIGMLSIGCLLFWGAETWFQSELVIDPHRQEIRILRRHPSGRQDIVMKRGFGSLSGVAIGTRDLTVMDRNGQRVAHYVVPDQKMLAELRCTLGQHLQVLP</sequence>
<dbReference type="RefSeq" id="WP_194269232.1">
    <property type="nucleotide sequence ID" value="NZ_WIBF01000001.1"/>
</dbReference>
<feature type="transmembrane region" description="Helical" evidence="1">
    <location>
        <begin position="12"/>
        <end position="30"/>
    </location>
</feature>
<keyword evidence="1" id="KW-0812">Transmembrane</keyword>
<evidence type="ECO:0000256" key="1">
    <source>
        <dbReference type="SAM" id="Phobius"/>
    </source>
</evidence>
<dbReference type="AlphaFoldDB" id="A0A843YCX4"/>
<keyword evidence="1" id="KW-0472">Membrane</keyword>
<dbReference type="Proteomes" id="UP000444174">
    <property type="component" value="Unassembled WGS sequence"/>
</dbReference>
<keyword evidence="3" id="KW-1185">Reference proteome</keyword>
<gene>
    <name evidence="2" type="ORF">GFB49_00425</name>
</gene>
<evidence type="ECO:0000313" key="3">
    <source>
        <dbReference type="Proteomes" id="UP000444174"/>
    </source>
</evidence>
<accession>A0A843YCX4</accession>
<dbReference type="EMBL" id="WIBF01000001">
    <property type="protein sequence ID" value="MQQ06909.1"/>
    <property type="molecule type" value="Genomic_DNA"/>
</dbReference>
<evidence type="ECO:0000313" key="2">
    <source>
        <dbReference type="EMBL" id="MQQ06909.1"/>
    </source>
</evidence>